<evidence type="ECO:0000313" key="2">
    <source>
        <dbReference type="Proteomes" id="UP001555826"/>
    </source>
</evidence>
<evidence type="ECO:0000313" key="1">
    <source>
        <dbReference type="EMBL" id="MEW9263640.1"/>
    </source>
</evidence>
<organism evidence="1 2">
    <name type="scientific">Kineococcus endophyticus</name>
    <dbReference type="NCBI Taxonomy" id="1181883"/>
    <lineage>
        <taxon>Bacteria</taxon>
        <taxon>Bacillati</taxon>
        <taxon>Actinomycetota</taxon>
        <taxon>Actinomycetes</taxon>
        <taxon>Kineosporiales</taxon>
        <taxon>Kineosporiaceae</taxon>
        <taxon>Kineococcus</taxon>
    </lineage>
</organism>
<protein>
    <submittedName>
        <fullName evidence="1">Phytanoyl-CoA dioxygenase family protein</fullName>
    </submittedName>
</protein>
<proteinExistence type="predicted"/>
<keyword evidence="2" id="KW-1185">Reference proteome</keyword>
<name>A0ABV3P1Z8_9ACTN</name>
<dbReference type="PANTHER" id="PTHR21308:SF8">
    <property type="entry name" value="PHYTANOYL-COA DIOXYGENASE FAMILY PROTEIN (AFU_ORTHOLOGUE AFUA_2G09620)"/>
    <property type="match status" value="1"/>
</dbReference>
<dbReference type="SUPFAM" id="SSF51197">
    <property type="entry name" value="Clavaminate synthase-like"/>
    <property type="match status" value="1"/>
</dbReference>
<comment type="caution">
    <text evidence="1">The sequence shown here is derived from an EMBL/GenBank/DDBJ whole genome shotgun (WGS) entry which is preliminary data.</text>
</comment>
<dbReference type="Proteomes" id="UP001555826">
    <property type="component" value="Unassembled WGS sequence"/>
</dbReference>
<dbReference type="RefSeq" id="WP_367636245.1">
    <property type="nucleotide sequence ID" value="NZ_JBFNQN010000002.1"/>
</dbReference>
<sequence length="395" mass="42832">MSTPTTPRTTPLRFRETDCDVAEFARLVDRTTDLADYPHAADVRHEVLVYDADLLRRTTADAEGREEVEAELVRALTDGPGVVVFEGAYPDVAVVDRVSAVFDAVIADEKAAGTAKGDHFAAAGANDRVWNALEKLAVRDPEAFVDYYANDVLALVSTAWLGPGYQVTSQVNLVRPGGKAQDPHRDYHLGFLSNSVAARYPAHVHLLSPVLTLQGAVAHSDMPVESGPTMYLPYSHQYPQGYLAWRRPEFREHFAAHHVQLPLRTGDAAFFNPALFHGAGTNVSADVQRCANLLQVSSAFGRAMESVDRVRTARAVYPALLARKASGASPEFLANAVSAASEGYPFPTNLDLDPNVGGLTPLSQTELLAQALEQDLSADEVSAQLDAYAARRRTH</sequence>
<keyword evidence="1" id="KW-0223">Dioxygenase</keyword>
<reference evidence="1 2" key="1">
    <citation type="submission" date="2024-07" db="EMBL/GenBank/DDBJ databases">
        <authorList>
            <person name="Thanompreechachai J."/>
            <person name="Duangmal K."/>
        </authorList>
    </citation>
    <scope>NUCLEOTIDE SEQUENCE [LARGE SCALE GENOMIC DNA]</scope>
    <source>
        <strain evidence="1 2">KCTC 19886</strain>
    </source>
</reference>
<gene>
    <name evidence="1" type="ORF">AB1207_02660</name>
</gene>
<dbReference type="EMBL" id="JBFNQN010000002">
    <property type="protein sequence ID" value="MEW9263640.1"/>
    <property type="molecule type" value="Genomic_DNA"/>
</dbReference>
<dbReference type="InterPro" id="IPR047128">
    <property type="entry name" value="PhyH"/>
</dbReference>
<accession>A0ABV3P1Z8</accession>
<dbReference type="PANTHER" id="PTHR21308">
    <property type="entry name" value="PHYTANOYL-COA ALPHA-HYDROXYLASE"/>
    <property type="match status" value="1"/>
</dbReference>
<dbReference type="Gene3D" id="2.60.120.620">
    <property type="entry name" value="q2cbj1_9rhob like domain"/>
    <property type="match status" value="1"/>
</dbReference>
<keyword evidence="1" id="KW-0560">Oxidoreductase</keyword>
<dbReference type="GO" id="GO:0051213">
    <property type="term" value="F:dioxygenase activity"/>
    <property type="evidence" value="ECO:0007669"/>
    <property type="project" value="UniProtKB-KW"/>
</dbReference>
<dbReference type="Pfam" id="PF05721">
    <property type="entry name" value="PhyH"/>
    <property type="match status" value="1"/>
</dbReference>
<dbReference type="InterPro" id="IPR008775">
    <property type="entry name" value="Phytyl_CoA_dOase-like"/>
</dbReference>